<organism evidence="6 7">
    <name type="scientific">Emericella nidulans (strain FGSC A4 / ATCC 38163 / CBS 112.46 / NRRL 194 / M139)</name>
    <name type="common">Aspergillus nidulans</name>
    <dbReference type="NCBI Taxonomy" id="227321"/>
    <lineage>
        <taxon>Eukaryota</taxon>
        <taxon>Fungi</taxon>
        <taxon>Dikarya</taxon>
        <taxon>Ascomycota</taxon>
        <taxon>Pezizomycotina</taxon>
        <taxon>Eurotiomycetes</taxon>
        <taxon>Eurotiomycetidae</taxon>
        <taxon>Eurotiales</taxon>
        <taxon>Aspergillaceae</taxon>
        <taxon>Aspergillus</taxon>
        <taxon>Aspergillus subgen. Nidulantes</taxon>
    </lineage>
</organism>
<comment type="similarity">
    <text evidence="2">Belongs to the FAD-binding monooxygenase family.</text>
</comment>
<accession>C8VEQ4</accession>
<evidence type="ECO:0000256" key="3">
    <source>
        <dbReference type="ARBA" id="ARBA00022630"/>
    </source>
</evidence>
<keyword evidence="4" id="KW-0274">FAD</keyword>
<dbReference type="EMBL" id="BN001305">
    <property type="protein sequence ID" value="CBF80752.1"/>
    <property type="molecule type" value="Genomic_DNA"/>
</dbReference>
<dbReference type="InterPro" id="IPR051209">
    <property type="entry name" value="FAD-bind_Monooxygenase_sf"/>
</dbReference>
<dbReference type="RefSeq" id="XP_050468115.1">
    <property type="nucleotide sequence ID" value="XM_050612167.1"/>
</dbReference>
<evidence type="ECO:0000256" key="4">
    <source>
        <dbReference type="ARBA" id="ARBA00022827"/>
    </source>
</evidence>
<dbReference type="GO" id="GO:0050660">
    <property type="term" value="F:flavin adenine dinucleotide binding"/>
    <property type="evidence" value="ECO:0007669"/>
    <property type="project" value="InterPro"/>
</dbReference>
<proteinExistence type="inferred from homology"/>
<evidence type="ECO:0000313" key="6">
    <source>
        <dbReference type="EMBL" id="CBF80752.1"/>
    </source>
</evidence>
<dbReference type="Pfam" id="PF00743">
    <property type="entry name" value="FMO-like"/>
    <property type="match status" value="1"/>
</dbReference>
<keyword evidence="5" id="KW-0560">Oxidoreductase</keyword>
<name>C8VEQ4_EMENI</name>
<dbReference type="Proteomes" id="UP000000560">
    <property type="component" value="Chromosome V"/>
</dbReference>
<dbReference type="OrthoDB" id="74360at2759"/>
<dbReference type="InParanoid" id="C8VEQ4"/>
<evidence type="ECO:0000256" key="5">
    <source>
        <dbReference type="ARBA" id="ARBA00023002"/>
    </source>
</evidence>
<dbReference type="VEuPathDB" id="FungiDB:AN8537"/>
<dbReference type="GeneID" id="2868799"/>
<dbReference type="InterPro" id="IPR036188">
    <property type="entry name" value="FAD/NAD-bd_sf"/>
</dbReference>
<sequence length="568" mass="63950">MPPEDAQFLPTYSQIACVGAGISGIALGATLKRWYQMDDIRYFERHSDCGGTWHISSYPGMSVESIEFSANSIYKGCACDVPSALYSYSFAQNPSWTKLMPSYKEIKAYQQEVADNYGLHEKMTFRTEVKECWWREDASRWLMKLRNVETDEISYHECQILFGATGVLVEPRACDIPGASTFKGSLFHTARWNHDVSLDGKKVVVIGNGCTAAQVVPAIMDRSGSVTQIIRSKHWVVETANVQYTPTMLWAFRNIPGLQALHRFAIYQGAEADWQLFPMTKSAAKYRQTRRKEIEAYMRRAAPAKYHDLLIPDFEVGCKRRIFDCGYLDSLHNDKYLLTDAKILEITPEGIQTSNGLIEADVIVLATGFNTNTFLPGMQVHGRDGITVDEHWSRQGGPGAYNTCAMNGFPNFFVLLGPNTVTGHTSAVMAAENSVNYALRVLKPVLDGAASAVEVKADAEHAYVESVQTALRNTVWNAGCHSWYVNEKGWNAMAYPWTQPHFWYRSLFPVWKDWNIKWAQKPATQAWRRLLLAVLLVVSLGVFNRAATSRNVSWWTGIVTGLRKRVTA</sequence>
<dbReference type="OMA" id="GCQSWYI"/>
<dbReference type="SUPFAM" id="SSF51905">
    <property type="entry name" value="FAD/NAD(P)-binding domain"/>
    <property type="match status" value="2"/>
</dbReference>
<evidence type="ECO:0000256" key="1">
    <source>
        <dbReference type="ARBA" id="ARBA00001974"/>
    </source>
</evidence>
<keyword evidence="3" id="KW-0285">Flavoprotein</keyword>
<dbReference type="GO" id="GO:0004497">
    <property type="term" value="F:monooxygenase activity"/>
    <property type="evidence" value="ECO:0000318"/>
    <property type="project" value="GO_Central"/>
</dbReference>
<dbReference type="KEGG" id="ani:ANIA_08537"/>
<dbReference type="PANTHER" id="PTHR42877">
    <property type="entry name" value="L-ORNITHINE N(5)-MONOOXYGENASE-RELATED"/>
    <property type="match status" value="1"/>
</dbReference>
<gene>
    <name evidence="6" type="ORF">ANIA_08537</name>
</gene>
<reference evidence="7" key="2">
    <citation type="journal article" date="2009" name="Fungal Genet. Biol.">
        <title>The 2008 update of the Aspergillus nidulans genome annotation: a community effort.</title>
        <authorList>
            <person name="Wortman J.R."/>
            <person name="Gilsenan J.M."/>
            <person name="Joardar V."/>
            <person name="Deegan J."/>
            <person name="Clutterbuck J."/>
            <person name="Andersen M.R."/>
            <person name="Archer D."/>
            <person name="Bencina M."/>
            <person name="Braus G."/>
            <person name="Coutinho P."/>
            <person name="von Dohren H."/>
            <person name="Doonan J."/>
            <person name="Driessen A.J."/>
            <person name="Durek P."/>
            <person name="Espeso E."/>
            <person name="Fekete E."/>
            <person name="Flipphi M."/>
            <person name="Estrada C.G."/>
            <person name="Geysens S."/>
            <person name="Goldman G."/>
            <person name="de Groot P.W."/>
            <person name="Hansen K."/>
            <person name="Harris S.D."/>
            <person name="Heinekamp T."/>
            <person name="Helmstaedt K."/>
            <person name="Henrissat B."/>
            <person name="Hofmann G."/>
            <person name="Homan T."/>
            <person name="Horio T."/>
            <person name="Horiuchi H."/>
            <person name="James S."/>
            <person name="Jones M."/>
            <person name="Karaffa L."/>
            <person name="Karanyi Z."/>
            <person name="Kato M."/>
            <person name="Keller N."/>
            <person name="Kelly D.E."/>
            <person name="Kiel J.A."/>
            <person name="Kim J.M."/>
            <person name="van der Klei I.J."/>
            <person name="Klis F.M."/>
            <person name="Kovalchuk A."/>
            <person name="Krasevec N."/>
            <person name="Kubicek C.P."/>
            <person name="Liu B."/>
            <person name="Maccabe A."/>
            <person name="Meyer V."/>
            <person name="Mirabito P."/>
            <person name="Miskei M."/>
            <person name="Mos M."/>
            <person name="Mullins J."/>
            <person name="Nelson D.R."/>
            <person name="Nielsen J."/>
            <person name="Oakley B.R."/>
            <person name="Osmani S.A."/>
            <person name="Pakula T."/>
            <person name="Paszewski A."/>
            <person name="Paulsen I."/>
            <person name="Pilsyk S."/>
            <person name="Pocsi I."/>
            <person name="Punt P.J."/>
            <person name="Ram A.F."/>
            <person name="Ren Q."/>
            <person name="Robellet X."/>
            <person name="Robson G."/>
            <person name="Seiboth B."/>
            <person name="van Solingen P."/>
            <person name="Specht T."/>
            <person name="Sun J."/>
            <person name="Taheri-Talesh N."/>
            <person name="Takeshita N."/>
            <person name="Ussery D."/>
            <person name="vanKuyk P.A."/>
            <person name="Visser H."/>
            <person name="van de Vondervoort P.J."/>
            <person name="de Vries R.P."/>
            <person name="Walton J."/>
            <person name="Xiang X."/>
            <person name="Xiong Y."/>
            <person name="Zeng A.P."/>
            <person name="Brandt B.W."/>
            <person name="Cornell M.J."/>
            <person name="van den Hondel C.A."/>
            <person name="Visser J."/>
            <person name="Oliver S.G."/>
            <person name="Turner G."/>
        </authorList>
    </citation>
    <scope>GENOME REANNOTATION</scope>
    <source>
        <strain evidence="7">FGSC A4 / ATCC 38163 / CBS 112.46 / NRRL 194 / M139</strain>
    </source>
</reference>
<evidence type="ECO:0000313" key="7">
    <source>
        <dbReference type="Proteomes" id="UP000000560"/>
    </source>
</evidence>
<evidence type="ECO:0008006" key="8">
    <source>
        <dbReference type="Google" id="ProtNLM"/>
    </source>
</evidence>
<protein>
    <recommendedName>
        <fullName evidence="8">L-ornithine N(5)-oxygenase</fullName>
    </recommendedName>
</protein>
<dbReference type="AlphaFoldDB" id="C8VEQ4"/>
<reference evidence="7" key="1">
    <citation type="journal article" date="2005" name="Nature">
        <title>Sequencing of Aspergillus nidulans and comparative analysis with A. fumigatus and A. oryzae.</title>
        <authorList>
            <person name="Galagan J.E."/>
            <person name="Calvo S.E."/>
            <person name="Cuomo C."/>
            <person name="Ma L.J."/>
            <person name="Wortman J.R."/>
            <person name="Batzoglou S."/>
            <person name="Lee S.I."/>
            <person name="Basturkmen M."/>
            <person name="Spevak C.C."/>
            <person name="Clutterbuck J."/>
            <person name="Kapitonov V."/>
            <person name="Jurka J."/>
            <person name="Scazzocchio C."/>
            <person name="Farman M."/>
            <person name="Butler J."/>
            <person name="Purcell S."/>
            <person name="Harris S."/>
            <person name="Braus G.H."/>
            <person name="Draht O."/>
            <person name="Busch S."/>
            <person name="D'Enfert C."/>
            <person name="Bouchier C."/>
            <person name="Goldman G.H."/>
            <person name="Bell-Pedersen D."/>
            <person name="Griffiths-Jones S."/>
            <person name="Doonan J.H."/>
            <person name="Yu J."/>
            <person name="Vienken K."/>
            <person name="Pain A."/>
            <person name="Freitag M."/>
            <person name="Selker E.U."/>
            <person name="Archer D.B."/>
            <person name="Penalva M.A."/>
            <person name="Oakley B.R."/>
            <person name="Momany M."/>
            <person name="Tanaka T."/>
            <person name="Kumagai T."/>
            <person name="Asai K."/>
            <person name="Machida M."/>
            <person name="Nierman W.C."/>
            <person name="Denning D.W."/>
            <person name="Caddick M."/>
            <person name="Hynes M."/>
            <person name="Paoletti M."/>
            <person name="Fischer R."/>
            <person name="Miller B."/>
            <person name="Dyer P."/>
            <person name="Sachs M.S."/>
            <person name="Osmani S.A."/>
            <person name="Birren B.W."/>
        </authorList>
    </citation>
    <scope>NUCLEOTIDE SEQUENCE [LARGE SCALE GENOMIC DNA]</scope>
    <source>
        <strain evidence="7">FGSC A4 / ATCC 38163 / CBS 112.46 / NRRL 194 / M139</strain>
    </source>
</reference>
<evidence type="ECO:0000256" key="2">
    <source>
        <dbReference type="ARBA" id="ARBA00010139"/>
    </source>
</evidence>
<dbReference type="GO" id="GO:0004499">
    <property type="term" value="F:N,N-dimethylaniline monooxygenase activity"/>
    <property type="evidence" value="ECO:0007669"/>
    <property type="project" value="InterPro"/>
</dbReference>
<dbReference type="InterPro" id="IPR020946">
    <property type="entry name" value="Flavin_mOase-like"/>
</dbReference>
<dbReference type="HOGENOM" id="CLU_006937_7_0_1"/>
<dbReference type="PANTHER" id="PTHR42877:SF10">
    <property type="entry name" value="L-ORNITHINE N(5)-OXYGENASE"/>
    <property type="match status" value="1"/>
</dbReference>
<dbReference type="eggNOG" id="KOG1399">
    <property type="taxonomic scope" value="Eukaryota"/>
</dbReference>
<dbReference type="Gene3D" id="3.50.50.60">
    <property type="entry name" value="FAD/NAD(P)-binding domain"/>
    <property type="match status" value="3"/>
</dbReference>
<comment type="cofactor">
    <cofactor evidence="1">
        <name>FAD</name>
        <dbReference type="ChEBI" id="CHEBI:57692"/>
    </cofactor>
</comment>
<dbReference type="GO" id="GO:0050661">
    <property type="term" value="F:NADP binding"/>
    <property type="evidence" value="ECO:0007669"/>
    <property type="project" value="InterPro"/>
</dbReference>
<keyword evidence="7" id="KW-1185">Reference proteome</keyword>